<accession>A0A952AK65</accession>
<gene>
    <name evidence="1" type="ORF">H3C67_01990</name>
</gene>
<organism evidence="1 2">
    <name type="scientific">Candidatus Dojkabacteria bacterium</name>
    <dbReference type="NCBI Taxonomy" id="2099670"/>
    <lineage>
        <taxon>Bacteria</taxon>
        <taxon>Candidatus Dojkabacteria</taxon>
    </lineage>
</organism>
<dbReference type="InterPro" id="IPR005906">
    <property type="entry name" value="LysW"/>
</dbReference>
<dbReference type="Proteomes" id="UP000781173">
    <property type="component" value="Unassembled WGS sequence"/>
</dbReference>
<reference evidence="1" key="1">
    <citation type="journal article" date="2022" name="ISME J.">
        <title>A general approach to explore prokaryotic protein glycosylation reveals the unique surface layer modulation of an anammox bacterium.</title>
        <authorList>
            <person name="Pabst M."/>
            <person name="Grouzdev D.S."/>
            <person name="Lawson C.E."/>
            <person name="Kleikamp H.B.C."/>
            <person name="de Ram C."/>
            <person name="Louwen R."/>
            <person name="Lin Y.M."/>
            <person name="Lucker S."/>
            <person name="van Loosdrecht M.C.M."/>
            <person name="Laureni M."/>
        </authorList>
    </citation>
    <scope>NUCLEOTIDE SEQUENCE</scope>
    <source>
        <strain evidence="1">BROCD043</strain>
    </source>
</reference>
<dbReference type="Pfam" id="PF21344">
    <property type="entry name" value="Zn_ribbon_LysW"/>
    <property type="match status" value="1"/>
</dbReference>
<protein>
    <submittedName>
        <fullName evidence="1">Lysine biosynthesis protein LysW</fullName>
    </submittedName>
</protein>
<proteinExistence type="predicted"/>
<name>A0A952AK65_9BACT</name>
<dbReference type="AlphaFoldDB" id="A0A952AK65"/>
<evidence type="ECO:0000313" key="2">
    <source>
        <dbReference type="Proteomes" id="UP000781173"/>
    </source>
</evidence>
<dbReference type="EMBL" id="JACFOF010000003">
    <property type="protein sequence ID" value="MBW7953532.1"/>
    <property type="molecule type" value="Genomic_DNA"/>
</dbReference>
<dbReference type="Gene3D" id="2.20.28.160">
    <property type="match status" value="1"/>
</dbReference>
<evidence type="ECO:0000313" key="1">
    <source>
        <dbReference type="EMBL" id="MBW7953532.1"/>
    </source>
</evidence>
<comment type="caution">
    <text evidence="1">The sequence shown here is derived from an EMBL/GenBank/DDBJ whole genome shotgun (WGS) entry which is preliminary data.</text>
</comment>
<sequence>MNEQTTTKSQLLLCLECKNETQLAADLHVGDVIECDFCGIEYEVLNAENNEYTVSLLEEEK</sequence>